<keyword evidence="2" id="KW-1185">Reference proteome</keyword>
<dbReference type="PANTHER" id="PTHR12697:SF5">
    <property type="entry name" value="DEOXYHYPUSINE HYDROXYLASE"/>
    <property type="match status" value="1"/>
</dbReference>
<protein>
    <submittedName>
        <fullName evidence="1">HEAT repeat domain-containing protein</fullName>
    </submittedName>
</protein>
<dbReference type="Pfam" id="PF13646">
    <property type="entry name" value="HEAT_2"/>
    <property type="match status" value="1"/>
</dbReference>
<proteinExistence type="predicted"/>
<accession>A0ABW6MHM1</accession>
<sequence>MSDTAAQLDTLAAALADPDSDLDRIADLERELLAARDRDLIPRLQEHLVGAVDAGNGYGRHVLSGILAATAGSRGLPELLWAFAHDLGDDQDSLTATLTDFARQDRAYTRGIILPWATGADPELRRTALWLLGYVPEPDDLDLLAGAAQDPDDRVRSVTVGTIGSHTKTTARAVDLLTALLRDPSPQVRVSALSSLGFARRPRTLPAIHRLAADDSARVRAWVAIALSRFPAPEPASSAVLDLLADDPDAFVRKEAAAARKKLAP</sequence>
<dbReference type="InterPro" id="IPR004155">
    <property type="entry name" value="PBS_lyase_HEAT"/>
</dbReference>
<dbReference type="Gene3D" id="1.25.10.10">
    <property type="entry name" value="Leucine-rich Repeat Variant"/>
    <property type="match status" value="1"/>
</dbReference>
<evidence type="ECO:0000313" key="2">
    <source>
        <dbReference type="Proteomes" id="UP001601303"/>
    </source>
</evidence>
<organism evidence="1 2">
    <name type="scientific">Streptomyces hokutonensis</name>
    <dbReference type="NCBI Taxonomy" id="1306990"/>
    <lineage>
        <taxon>Bacteria</taxon>
        <taxon>Bacillati</taxon>
        <taxon>Actinomycetota</taxon>
        <taxon>Actinomycetes</taxon>
        <taxon>Kitasatosporales</taxon>
        <taxon>Streptomycetaceae</taxon>
        <taxon>Streptomyces</taxon>
    </lineage>
</organism>
<gene>
    <name evidence="1" type="ORF">ACFYNQ_44760</name>
</gene>
<dbReference type="RefSeq" id="WP_388114392.1">
    <property type="nucleotide sequence ID" value="NZ_JBIAHM010000020.1"/>
</dbReference>
<reference evidence="1 2" key="1">
    <citation type="submission" date="2024-10" db="EMBL/GenBank/DDBJ databases">
        <title>The Natural Products Discovery Center: Release of the First 8490 Sequenced Strains for Exploring Actinobacteria Biosynthetic Diversity.</title>
        <authorList>
            <person name="Kalkreuter E."/>
            <person name="Kautsar S.A."/>
            <person name="Yang D."/>
            <person name="Bader C.D."/>
            <person name="Teijaro C.N."/>
            <person name="Fluegel L."/>
            <person name="Davis C.M."/>
            <person name="Simpson J.R."/>
            <person name="Lauterbach L."/>
            <person name="Steele A.D."/>
            <person name="Gui C."/>
            <person name="Meng S."/>
            <person name="Li G."/>
            <person name="Viehrig K."/>
            <person name="Ye F."/>
            <person name="Su P."/>
            <person name="Kiefer A.F."/>
            <person name="Nichols A."/>
            <person name="Cepeda A.J."/>
            <person name="Yan W."/>
            <person name="Fan B."/>
            <person name="Jiang Y."/>
            <person name="Adhikari A."/>
            <person name="Zheng C.-J."/>
            <person name="Schuster L."/>
            <person name="Cowan T.M."/>
            <person name="Smanski M.J."/>
            <person name="Chevrette M.G."/>
            <person name="De Carvalho L.P.S."/>
            <person name="Shen B."/>
        </authorList>
    </citation>
    <scope>NUCLEOTIDE SEQUENCE [LARGE SCALE GENOMIC DNA]</scope>
    <source>
        <strain evidence="1 2">NPDC006488</strain>
    </source>
</reference>
<dbReference type="InterPro" id="IPR016024">
    <property type="entry name" value="ARM-type_fold"/>
</dbReference>
<name>A0ABW6MHM1_9ACTN</name>
<evidence type="ECO:0000313" key="1">
    <source>
        <dbReference type="EMBL" id="MFE9605640.1"/>
    </source>
</evidence>
<dbReference type="SMART" id="SM00567">
    <property type="entry name" value="EZ_HEAT"/>
    <property type="match status" value="4"/>
</dbReference>
<dbReference type="EMBL" id="JBIAHM010000020">
    <property type="protein sequence ID" value="MFE9605640.1"/>
    <property type="molecule type" value="Genomic_DNA"/>
</dbReference>
<dbReference type="SUPFAM" id="SSF48371">
    <property type="entry name" value="ARM repeat"/>
    <property type="match status" value="1"/>
</dbReference>
<comment type="caution">
    <text evidence="1">The sequence shown here is derived from an EMBL/GenBank/DDBJ whole genome shotgun (WGS) entry which is preliminary data.</text>
</comment>
<dbReference type="InterPro" id="IPR011989">
    <property type="entry name" value="ARM-like"/>
</dbReference>
<dbReference type="Proteomes" id="UP001601303">
    <property type="component" value="Unassembled WGS sequence"/>
</dbReference>
<dbReference type="PANTHER" id="PTHR12697">
    <property type="entry name" value="PBS LYASE HEAT-LIKE PROTEIN"/>
    <property type="match status" value="1"/>
</dbReference>